<comment type="caution">
    <text evidence="3">The sequence shown here is derived from an EMBL/GenBank/DDBJ whole genome shotgun (WGS) entry which is preliminary data.</text>
</comment>
<feature type="non-terminal residue" evidence="3">
    <location>
        <position position="252"/>
    </location>
</feature>
<dbReference type="SUPFAM" id="SSF52425">
    <property type="entry name" value="Cryptochrome/photolyase, N-terminal domain"/>
    <property type="match status" value="1"/>
</dbReference>
<dbReference type="GO" id="GO:0003677">
    <property type="term" value="F:DNA binding"/>
    <property type="evidence" value="ECO:0007669"/>
    <property type="project" value="TreeGrafter"/>
</dbReference>
<comment type="cofactor">
    <cofactor evidence="1">
        <name>FAD</name>
        <dbReference type="ChEBI" id="CHEBI:57692"/>
    </cofactor>
    <text evidence="1">Binds 1 FAD per subunit.</text>
</comment>
<dbReference type="PANTHER" id="PTHR11455">
    <property type="entry name" value="CRYPTOCHROME"/>
    <property type="match status" value="1"/>
</dbReference>
<proteinExistence type="predicted"/>
<dbReference type="GO" id="GO:0003904">
    <property type="term" value="F:deoxyribodipyrimidine photo-lyase activity"/>
    <property type="evidence" value="ECO:0007669"/>
    <property type="project" value="TreeGrafter"/>
</dbReference>
<dbReference type="InterPro" id="IPR036155">
    <property type="entry name" value="Crypto/Photolyase_N_sf"/>
</dbReference>
<keyword evidence="1" id="KW-0285">Flavoprotein</keyword>
<dbReference type="GO" id="GO:0071949">
    <property type="term" value="F:FAD binding"/>
    <property type="evidence" value="ECO:0007669"/>
    <property type="project" value="TreeGrafter"/>
</dbReference>
<evidence type="ECO:0000256" key="1">
    <source>
        <dbReference type="PIRSR" id="PIRSR602081-1"/>
    </source>
</evidence>
<dbReference type="Gene3D" id="1.25.40.80">
    <property type="match status" value="1"/>
</dbReference>
<dbReference type="PROSITE" id="PS51645">
    <property type="entry name" value="PHR_CRY_ALPHA_BETA"/>
    <property type="match status" value="1"/>
</dbReference>
<feature type="domain" description="Photolyase/cryptochrome alpha/beta" evidence="2">
    <location>
        <begin position="17"/>
        <end position="146"/>
    </location>
</feature>
<dbReference type="GO" id="GO:0009416">
    <property type="term" value="P:response to light stimulus"/>
    <property type="evidence" value="ECO:0007669"/>
    <property type="project" value="TreeGrafter"/>
</dbReference>
<evidence type="ECO:0000313" key="3">
    <source>
        <dbReference type="EMBL" id="KXV42244.1"/>
    </source>
</evidence>
<dbReference type="Gene3D" id="3.40.50.620">
    <property type="entry name" value="HUPs"/>
    <property type="match status" value="1"/>
</dbReference>
<dbReference type="InterPro" id="IPR014729">
    <property type="entry name" value="Rossmann-like_a/b/a_fold"/>
</dbReference>
<dbReference type="AlphaFoldDB" id="A0AAW3R0E2"/>
<dbReference type="EMBL" id="LHZN01000082">
    <property type="protein sequence ID" value="KXV42244.1"/>
    <property type="molecule type" value="Genomic_DNA"/>
</dbReference>
<dbReference type="Pfam" id="PF00875">
    <property type="entry name" value="DNA_photolyase"/>
    <property type="match status" value="1"/>
</dbReference>
<name>A0AAW3R0E2_9PROT</name>
<accession>A0AAW3R0E2</accession>
<dbReference type="InterPro" id="IPR006050">
    <property type="entry name" value="DNA_photolyase_N"/>
</dbReference>
<reference evidence="3 4" key="1">
    <citation type="submission" date="2015-06" db="EMBL/GenBank/DDBJ databases">
        <title>Improved classification and identification of acetic acid bacteria using matrix-assisted laser desorption/ionization time-of-flight mass spectrometry; Gluconobacter nephelii and Gluconobacter uchimurae are later heterotypic synonyms of Gluconobacter japonicus and Gluconobacter oxydans, respectively.</title>
        <authorList>
            <person name="Li L."/>
            <person name="Cleenwerck I."/>
            <person name="De Vuyst L."/>
            <person name="Vandamme P."/>
        </authorList>
    </citation>
    <scope>NUCLEOTIDE SEQUENCE [LARGE SCALE GENOMIC DNA]</scope>
    <source>
        <strain evidence="3 4">LMG 1356</strain>
    </source>
</reference>
<sequence length="252" mass="28185">MPSSRTARTPARQASTQPAIVWFRDDLRLADHPALHEAVASGRPLICLYVLDDKTPALHPAGAALRWWLHGALADLRAQLQSRGGTLLTLAGSAEDLIPKFARNMDAASVYWHHRLHERERAQDDRIRQALEQQGCEVRTHWGTVLLDPDLVSTKQGGFYKVCGSFWKALQTHAVPEPLGIPDMSSFQDVPESVLQDVRLNEAELCPQAPDWASGFRTTWEPGEAEGQEHLEDFLKDAVAEYPRGRDRVAEE</sequence>
<dbReference type="PANTHER" id="PTHR11455:SF9">
    <property type="entry name" value="CRYPTOCHROME CIRCADIAN CLOCK 5 ISOFORM X1"/>
    <property type="match status" value="1"/>
</dbReference>
<gene>
    <name evidence="3" type="ORF">AD941_01375</name>
</gene>
<evidence type="ECO:0000313" key="4">
    <source>
        <dbReference type="Proteomes" id="UP000075682"/>
    </source>
</evidence>
<dbReference type="Proteomes" id="UP000075682">
    <property type="component" value="Unassembled WGS sequence"/>
</dbReference>
<dbReference type="RefSeq" id="WP_197458952.1">
    <property type="nucleotide sequence ID" value="NZ_LHZN01000082.1"/>
</dbReference>
<feature type="binding site" evidence="1">
    <location>
        <position position="242"/>
    </location>
    <ligand>
        <name>FAD</name>
        <dbReference type="ChEBI" id="CHEBI:57692"/>
    </ligand>
</feature>
<evidence type="ECO:0000259" key="2">
    <source>
        <dbReference type="PROSITE" id="PS51645"/>
    </source>
</evidence>
<keyword evidence="1" id="KW-0274">FAD</keyword>
<organism evidence="3 4">
    <name type="scientific">Gluconobacter albidus</name>
    <dbReference type="NCBI Taxonomy" id="318683"/>
    <lineage>
        <taxon>Bacteria</taxon>
        <taxon>Pseudomonadati</taxon>
        <taxon>Pseudomonadota</taxon>
        <taxon>Alphaproteobacteria</taxon>
        <taxon>Acetobacterales</taxon>
        <taxon>Acetobacteraceae</taxon>
        <taxon>Gluconobacter</taxon>
    </lineage>
</organism>
<dbReference type="InterPro" id="IPR002081">
    <property type="entry name" value="Cryptochrome/DNA_photolyase_1"/>
</dbReference>
<protein>
    <submittedName>
        <fullName evidence="3">Deoxyribodipyrimidine photolyase</fullName>
    </submittedName>
</protein>